<reference evidence="2 3" key="1">
    <citation type="submission" date="2019-11" db="EMBL/GenBank/DDBJ databases">
        <title>Whole genome sequencing identifies a novel species of the genus Arsenicicoccus isolated from human blood.</title>
        <authorList>
            <person name="Jeong J.H."/>
            <person name="Kweon O.J."/>
            <person name="Kim H.R."/>
            <person name="Kim T.-H."/>
            <person name="Ha S.-M."/>
            <person name="Lee M.-K."/>
        </authorList>
    </citation>
    <scope>NUCLEOTIDE SEQUENCE [LARGE SCALE GENOMIC DNA]</scope>
    <source>
        <strain evidence="2 3">MKL-02</strain>
    </source>
</reference>
<dbReference type="PROSITE" id="PS51257">
    <property type="entry name" value="PROKAR_LIPOPROTEIN"/>
    <property type="match status" value="1"/>
</dbReference>
<name>A0A6I3IE29_9MICO</name>
<dbReference type="AlphaFoldDB" id="A0A6I3IE29"/>
<proteinExistence type="predicted"/>
<gene>
    <name evidence="2" type="ORF">GGG17_09620</name>
</gene>
<protein>
    <submittedName>
        <fullName evidence="2">tRNA-dihydrouridine synthase</fullName>
    </submittedName>
</protein>
<evidence type="ECO:0000313" key="3">
    <source>
        <dbReference type="Proteomes" id="UP000431092"/>
    </source>
</evidence>
<feature type="region of interest" description="Disordered" evidence="1">
    <location>
        <begin position="84"/>
        <end position="135"/>
    </location>
</feature>
<dbReference type="RefSeq" id="WP_154593484.1">
    <property type="nucleotide sequence ID" value="NZ_CP171001.1"/>
</dbReference>
<evidence type="ECO:0000256" key="1">
    <source>
        <dbReference type="SAM" id="MobiDB-lite"/>
    </source>
</evidence>
<comment type="caution">
    <text evidence="2">The sequence shown here is derived from an EMBL/GenBank/DDBJ whole genome shotgun (WGS) entry which is preliminary data.</text>
</comment>
<sequence length="135" mass="13744">MTTRRSQVVVLGMTAVLASTLTGCSQETRRTSAGVCVDAQTNERLPDSECDGRRTRAGFVGSPARWYYYNDGARVPGVGQRVSGGSFSAPSNHSYVTGGVDPKGTSTLSSASVKGGKGTTISRGGFGGSGGKGSS</sequence>
<feature type="compositionally biased region" description="Gly residues" evidence="1">
    <location>
        <begin position="124"/>
        <end position="135"/>
    </location>
</feature>
<evidence type="ECO:0000313" key="2">
    <source>
        <dbReference type="EMBL" id="MTB72222.1"/>
    </source>
</evidence>
<accession>A0A6I3IE29</accession>
<feature type="compositionally biased region" description="Polar residues" evidence="1">
    <location>
        <begin position="84"/>
        <end position="95"/>
    </location>
</feature>
<dbReference type="Proteomes" id="UP000431092">
    <property type="component" value="Unassembled WGS sequence"/>
</dbReference>
<organism evidence="2 3">
    <name type="scientific">Arsenicicoccus cauae</name>
    <dbReference type="NCBI Taxonomy" id="2663847"/>
    <lineage>
        <taxon>Bacteria</taxon>
        <taxon>Bacillati</taxon>
        <taxon>Actinomycetota</taxon>
        <taxon>Actinomycetes</taxon>
        <taxon>Micrococcales</taxon>
        <taxon>Intrasporangiaceae</taxon>
        <taxon>Arsenicicoccus</taxon>
    </lineage>
</organism>
<keyword evidence="3" id="KW-1185">Reference proteome</keyword>
<dbReference type="EMBL" id="WLVL01000037">
    <property type="protein sequence ID" value="MTB72222.1"/>
    <property type="molecule type" value="Genomic_DNA"/>
</dbReference>